<sequence length="113" mass="12782">MFLDCGRKPENSERTHACKGRRFCMGIKPRTFLLQGNSVTNCPRVQPNIRPVVPSGLFYVDMSKCVCTVFFSIAVVLHVCCFSESVTRLKSSVQQLACNESRFWPCENTGRDL</sequence>
<gene>
    <name evidence="1" type="ORF">GOODEAATRI_016003</name>
</gene>
<dbReference type="EMBL" id="JAHRIO010091173">
    <property type="protein sequence ID" value="MEQ2188528.1"/>
    <property type="molecule type" value="Genomic_DNA"/>
</dbReference>
<dbReference type="Proteomes" id="UP001476798">
    <property type="component" value="Unassembled WGS sequence"/>
</dbReference>
<organism evidence="1 2">
    <name type="scientific">Goodea atripinnis</name>
    <dbReference type="NCBI Taxonomy" id="208336"/>
    <lineage>
        <taxon>Eukaryota</taxon>
        <taxon>Metazoa</taxon>
        <taxon>Chordata</taxon>
        <taxon>Craniata</taxon>
        <taxon>Vertebrata</taxon>
        <taxon>Euteleostomi</taxon>
        <taxon>Actinopterygii</taxon>
        <taxon>Neopterygii</taxon>
        <taxon>Teleostei</taxon>
        <taxon>Neoteleostei</taxon>
        <taxon>Acanthomorphata</taxon>
        <taxon>Ovalentaria</taxon>
        <taxon>Atherinomorphae</taxon>
        <taxon>Cyprinodontiformes</taxon>
        <taxon>Goodeidae</taxon>
        <taxon>Goodea</taxon>
    </lineage>
</organism>
<proteinExistence type="predicted"/>
<keyword evidence="2" id="KW-1185">Reference proteome</keyword>
<evidence type="ECO:0000313" key="1">
    <source>
        <dbReference type="EMBL" id="MEQ2188528.1"/>
    </source>
</evidence>
<accession>A0ABV0PYP2</accession>
<reference evidence="1 2" key="1">
    <citation type="submission" date="2021-06" db="EMBL/GenBank/DDBJ databases">
        <authorList>
            <person name="Palmer J.M."/>
        </authorList>
    </citation>
    <scope>NUCLEOTIDE SEQUENCE [LARGE SCALE GENOMIC DNA]</scope>
    <source>
        <strain evidence="1 2">GA_2019</strain>
        <tissue evidence="1">Muscle</tissue>
    </source>
</reference>
<evidence type="ECO:0000313" key="2">
    <source>
        <dbReference type="Proteomes" id="UP001476798"/>
    </source>
</evidence>
<protein>
    <submittedName>
        <fullName evidence="1">Uncharacterized protein</fullName>
    </submittedName>
</protein>
<name>A0ABV0PYP2_9TELE</name>
<comment type="caution">
    <text evidence="1">The sequence shown here is derived from an EMBL/GenBank/DDBJ whole genome shotgun (WGS) entry which is preliminary data.</text>
</comment>